<reference evidence="1" key="1">
    <citation type="submission" date="2018-01" db="EMBL/GenBank/DDBJ databases">
        <authorList>
            <person name="Mao J.F."/>
        </authorList>
    </citation>
    <scope>NUCLEOTIDE SEQUENCE</scope>
    <source>
        <strain evidence="1">Huo1</strain>
        <tissue evidence="1">Leaf</tissue>
    </source>
</reference>
<name>A0A8X8Y6X4_SALSN</name>
<comment type="caution">
    <text evidence="1">The sequence shown here is derived from an EMBL/GenBank/DDBJ whole genome shotgun (WGS) entry which is preliminary data.</text>
</comment>
<gene>
    <name evidence="1" type="ORF">SASPL_109988</name>
</gene>
<protein>
    <submittedName>
        <fullName evidence="1">Uncharacterized protein</fullName>
    </submittedName>
</protein>
<proteinExistence type="predicted"/>
<reference evidence="1" key="2">
    <citation type="submission" date="2020-08" db="EMBL/GenBank/DDBJ databases">
        <title>Plant Genome Project.</title>
        <authorList>
            <person name="Zhang R.-G."/>
        </authorList>
    </citation>
    <scope>NUCLEOTIDE SEQUENCE</scope>
    <source>
        <strain evidence="1">Huo1</strain>
        <tissue evidence="1">Leaf</tissue>
    </source>
</reference>
<organism evidence="1">
    <name type="scientific">Salvia splendens</name>
    <name type="common">Scarlet sage</name>
    <dbReference type="NCBI Taxonomy" id="180675"/>
    <lineage>
        <taxon>Eukaryota</taxon>
        <taxon>Viridiplantae</taxon>
        <taxon>Streptophyta</taxon>
        <taxon>Embryophyta</taxon>
        <taxon>Tracheophyta</taxon>
        <taxon>Spermatophyta</taxon>
        <taxon>Magnoliopsida</taxon>
        <taxon>eudicotyledons</taxon>
        <taxon>Gunneridae</taxon>
        <taxon>Pentapetalae</taxon>
        <taxon>asterids</taxon>
        <taxon>lamiids</taxon>
        <taxon>Lamiales</taxon>
        <taxon>Lamiaceae</taxon>
        <taxon>Nepetoideae</taxon>
        <taxon>Mentheae</taxon>
        <taxon>Salviinae</taxon>
        <taxon>Salvia</taxon>
        <taxon>Salvia subgen. Calosphace</taxon>
        <taxon>core Calosphace</taxon>
    </lineage>
</organism>
<evidence type="ECO:0000313" key="1">
    <source>
        <dbReference type="EMBL" id="KAG6425784.1"/>
    </source>
</evidence>
<dbReference type="EMBL" id="PNBA02000004">
    <property type="protein sequence ID" value="KAG6425784.1"/>
    <property type="molecule type" value="Genomic_DNA"/>
</dbReference>
<dbReference type="PANTHER" id="PTHR34206:SF1">
    <property type="entry name" value="OS10G0390701 PROTEIN"/>
    <property type="match status" value="1"/>
</dbReference>
<sequence>MAIAISLSTGVSSSILVLARHPSKQSPRGSLVMMCAAGPVPAGIQIRSYDHNKIKVFEDKVNGVVCYKDANGEVICEGYDEGPRFSLRISSGDAELVDLLQRCWLHESDEKELADYILTS</sequence>
<accession>A0A8X8Y6X4</accession>
<dbReference type="Proteomes" id="UP000298416">
    <property type="component" value="Unassembled WGS sequence"/>
</dbReference>
<evidence type="ECO:0000313" key="2">
    <source>
        <dbReference type="Proteomes" id="UP000298416"/>
    </source>
</evidence>
<dbReference type="PANTHER" id="PTHR34206">
    <property type="entry name" value="OS06G0193300 PROTEIN"/>
    <property type="match status" value="1"/>
</dbReference>
<dbReference type="AlphaFoldDB" id="A0A8X8Y6X4"/>
<keyword evidence="2" id="KW-1185">Reference proteome</keyword>